<dbReference type="GO" id="GO:0005737">
    <property type="term" value="C:cytoplasm"/>
    <property type="evidence" value="ECO:0007669"/>
    <property type="project" value="UniProtKB-UniRule"/>
</dbReference>
<dbReference type="UniPathway" id="UPA00251">
    <property type="reaction ID" value="UER00319"/>
</dbReference>
<name>A0A8J2Y469_9PROT</name>
<evidence type="ECO:0000313" key="12">
    <source>
        <dbReference type="EMBL" id="GGD15492.1"/>
    </source>
</evidence>
<dbReference type="PANTHER" id="PTHR11557:SF0">
    <property type="entry name" value="PORPHOBILINOGEN DEAMINASE"/>
    <property type="match status" value="1"/>
</dbReference>
<dbReference type="InterPro" id="IPR036803">
    <property type="entry name" value="Porphobilinogen_deaminase_C_sf"/>
</dbReference>
<dbReference type="InterPro" id="IPR022418">
    <property type="entry name" value="Porphobilinogen_deaminase_C"/>
</dbReference>
<feature type="domain" description="Porphobilinogen deaminase N-terminal" evidence="10">
    <location>
        <begin position="2"/>
        <end position="197"/>
    </location>
</feature>
<dbReference type="GO" id="GO:0004418">
    <property type="term" value="F:hydroxymethylbilane synthase activity"/>
    <property type="evidence" value="ECO:0007669"/>
    <property type="project" value="UniProtKB-UniRule"/>
</dbReference>
<reference evidence="12" key="2">
    <citation type="submission" date="2020-09" db="EMBL/GenBank/DDBJ databases">
        <authorList>
            <person name="Sun Q."/>
            <person name="Zhou Y."/>
        </authorList>
    </citation>
    <scope>NUCLEOTIDE SEQUENCE</scope>
    <source>
        <strain evidence="12">CGMCC 1.12921</strain>
    </source>
</reference>
<evidence type="ECO:0000313" key="13">
    <source>
        <dbReference type="Proteomes" id="UP000613582"/>
    </source>
</evidence>
<dbReference type="Pfam" id="PF03900">
    <property type="entry name" value="Porphobil_deamC"/>
    <property type="match status" value="1"/>
</dbReference>
<feature type="domain" description="Porphobilinogen deaminase C-terminal" evidence="11">
    <location>
        <begin position="212"/>
        <end position="289"/>
    </location>
</feature>
<dbReference type="Proteomes" id="UP000613582">
    <property type="component" value="Unassembled WGS sequence"/>
</dbReference>
<comment type="subunit">
    <text evidence="5">Monomer.</text>
</comment>
<evidence type="ECO:0000256" key="3">
    <source>
        <dbReference type="ARBA" id="ARBA00004735"/>
    </source>
</evidence>
<evidence type="ECO:0000256" key="8">
    <source>
        <dbReference type="ARBA" id="ARBA00048169"/>
    </source>
</evidence>
<dbReference type="PRINTS" id="PR00151">
    <property type="entry name" value="PORPHBDMNASE"/>
</dbReference>
<dbReference type="FunFam" id="3.40.190.10:FF:000005">
    <property type="entry name" value="Porphobilinogen deaminase"/>
    <property type="match status" value="1"/>
</dbReference>
<dbReference type="Pfam" id="PF01379">
    <property type="entry name" value="Porphobil_deam"/>
    <property type="match status" value="1"/>
</dbReference>
<dbReference type="CDD" id="cd00494">
    <property type="entry name" value="PBP2_HMBS"/>
    <property type="match status" value="1"/>
</dbReference>
<dbReference type="AlphaFoldDB" id="A0A8J2Y469"/>
<dbReference type="GO" id="GO:0006782">
    <property type="term" value="P:protoporphyrinogen IX biosynthetic process"/>
    <property type="evidence" value="ECO:0007669"/>
    <property type="project" value="UniProtKB-UniPathway"/>
</dbReference>
<evidence type="ECO:0000259" key="10">
    <source>
        <dbReference type="Pfam" id="PF01379"/>
    </source>
</evidence>
<dbReference type="EC" id="2.5.1.61" evidence="9"/>
<evidence type="ECO:0000256" key="9">
    <source>
        <dbReference type="NCBIfam" id="TIGR00212"/>
    </source>
</evidence>
<comment type="similarity">
    <text evidence="4">Belongs to the HMBS family.</text>
</comment>
<evidence type="ECO:0000256" key="5">
    <source>
        <dbReference type="ARBA" id="ARBA00011245"/>
    </source>
</evidence>
<dbReference type="PIRSF" id="PIRSF001438">
    <property type="entry name" value="4pyrrol_synth_OHMeBilane_synth"/>
    <property type="match status" value="1"/>
</dbReference>
<dbReference type="PANTHER" id="PTHR11557">
    <property type="entry name" value="PORPHOBILINOGEN DEAMINASE"/>
    <property type="match status" value="1"/>
</dbReference>
<evidence type="ECO:0000256" key="1">
    <source>
        <dbReference type="ARBA" id="ARBA00001916"/>
    </source>
</evidence>
<comment type="function">
    <text evidence="2">Tetrapolymerization of the monopyrrole PBG into the hydroxymethylbilane pre-uroporphyrinogen in several discrete steps.</text>
</comment>
<proteinExistence type="inferred from homology"/>
<dbReference type="InterPro" id="IPR000860">
    <property type="entry name" value="HemC"/>
</dbReference>
<dbReference type="SUPFAM" id="SSF54782">
    <property type="entry name" value="Porphobilinogen deaminase (hydroxymethylbilane synthase), C-terminal domain"/>
    <property type="match status" value="1"/>
</dbReference>
<sequence length="304" mass="32932">MRQSEMVRAMILDAVPDAGDIPIRTYVTEGDRRLSGSLAEIGGKGLFTKEVEQALMDGVARIAVHSMKDMPAEMPDGLMIAAIPVRDDARDAFLSPIAASPWQLPEGAVVGTSSVRRAAQLLHRRPDLQIVPMRGNVGTRLGKLAAGQAQATFLAEAGLQRLDRKDVERTVLEPEEMLPAVSQGVLCVQCRADDDAAARLLEKIECHRTSLASAAERAFLTRLDGSCRTPIAGLATLSGDALRFRAQLLTLDGREEVYHDETVPLTGDGYRARLTEAMAQGLRIAEDLYAAATPAIRQLIRQAR</sequence>
<comment type="cofactor">
    <cofactor evidence="1">
        <name>dipyrromethane</name>
        <dbReference type="ChEBI" id="CHEBI:60342"/>
    </cofactor>
</comment>
<accession>A0A8J2Y469</accession>
<dbReference type="NCBIfam" id="TIGR00212">
    <property type="entry name" value="hemC"/>
    <property type="match status" value="1"/>
</dbReference>
<evidence type="ECO:0000256" key="6">
    <source>
        <dbReference type="ARBA" id="ARBA00022679"/>
    </source>
</evidence>
<comment type="catalytic activity">
    <reaction evidence="8">
        <text>4 porphobilinogen + H2O = hydroxymethylbilane + 4 NH4(+)</text>
        <dbReference type="Rhea" id="RHEA:13185"/>
        <dbReference type="ChEBI" id="CHEBI:15377"/>
        <dbReference type="ChEBI" id="CHEBI:28938"/>
        <dbReference type="ChEBI" id="CHEBI:57845"/>
        <dbReference type="ChEBI" id="CHEBI:58126"/>
        <dbReference type="EC" id="2.5.1.61"/>
    </reaction>
</comment>
<protein>
    <recommendedName>
        <fullName evidence="9">Hydroxymethylbilane synthase</fullName>
        <ecNumber evidence="9">2.5.1.61</ecNumber>
    </recommendedName>
</protein>
<keyword evidence="7" id="KW-0627">Porphyrin biosynthesis</keyword>
<dbReference type="EMBL" id="BMGH01000001">
    <property type="protein sequence ID" value="GGD15492.1"/>
    <property type="molecule type" value="Genomic_DNA"/>
</dbReference>
<organism evidence="12 13">
    <name type="scientific">Aquisalinus flavus</name>
    <dbReference type="NCBI Taxonomy" id="1526572"/>
    <lineage>
        <taxon>Bacteria</taxon>
        <taxon>Pseudomonadati</taxon>
        <taxon>Pseudomonadota</taxon>
        <taxon>Alphaproteobacteria</taxon>
        <taxon>Parvularculales</taxon>
        <taxon>Parvularculaceae</taxon>
        <taxon>Aquisalinus</taxon>
    </lineage>
</organism>
<dbReference type="InterPro" id="IPR022417">
    <property type="entry name" value="Porphobilin_deaminase_N"/>
</dbReference>
<dbReference type="Gene3D" id="3.40.190.10">
    <property type="entry name" value="Periplasmic binding protein-like II"/>
    <property type="match status" value="2"/>
</dbReference>
<reference evidence="12" key="1">
    <citation type="journal article" date="2014" name="Int. J. Syst. Evol. Microbiol.">
        <title>Complete genome sequence of Corynebacterium casei LMG S-19264T (=DSM 44701T), isolated from a smear-ripened cheese.</title>
        <authorList>
            <consortium name="US DOE Joint Genome Institute (JGI-PGF)"/>
            <person name="Walter F."/>
            <person name="Albersmeier A."/>
            <person name="Kalinowski J."/>
            <person name="Ruckert C."/>
        </authorList>
    </citation>
    <scope>NUCLEOTIDE SEQUENCE</scope>
    <source>
        <strain evidence="12">CGMCC 1.12921</strain>
    </source>
</reference>
<dbReference type="InterPro" id="IPR022419">
    <property type="entry name" value="Porphobilin_deaminase_cofac_BS"/>
</dbReference>
<gene>
    <name evidence="12" type="primary">hemC</name>
    <name evidence="12" type="ORF">GCM10011342_25310</name>
</gene>
<keyword evidence="6" id="KW-0808">Transferase</keyword>
<comment type="caution">
    <text evidence="12">The sequence shown here is derived from an EMBL/GenBank/DDBJ whole genome shotgun (WGS) entry which is preliminary data.</text>
</comment>
<evidence type="ECO:0000256" key="7">
    <source>
        <dbReference type="ARBA" id="ARBA00023244"/>
    </source>
</evidence>
<comment type="pathway">
    <text evidence="3">Porphyrin-containing compound metabolism; protoporphyrin-IX biosynthesis; coproporphyrinogen-III from 5-aminolevulinate: step 2/4.</text>
</comment>
<evidence type="ECO:0000256" key="4">
    <source>
        <dbReference type="ARBA" id="ARBA00005638"/>
    </source>
</evidence>
<evidence type="ECO:0000256" key="2">
    <source>
        <dbReference type="ARBA" id="ARBA00002869"/>
    </source>
</evidence>
<keyword evidence="13" id="KW-1185">Reference proteome</keyword>
<dbReference type="PROSITE" id="PS00533">
    <property type="entry name" value="PORPHOBILINOGEN_DEAM"/>
    <property type="match status" value="1"/>
</dbReference>
<dbReference type="SUPFAM" id="SSF53850">
    <property type="entry name" value="Periplasmic binding protein-like II"/>
    <property type="match status" value="1"/>
</dbReference>
<dbReference type="Gene3D" id="3.30.160.40">
    <property type="entry name" value="Porphobilinogen deaminase, C-terminal domain"/>
    <property type="match status" value="1"/>
</dbReference>
<evidence type="ECO:0000259" key="11">
    <source>
        <dbReference type="Pfam" id="PF03900"/>
    </source>
</evidence>